<dbReference type="Proteomes" id="UP001597156">
    <property type="component" value="Unassembled WGS sequence"/>
</dbReference>
<dbReference type="Gene3D" id="3.20.20.70">
    <property type="entry name" value="Aldolase class I"/>
    <property type="match status" value="1"/>
</dbReference>
<dbReference type="InterPro" id="IPR050985">
    <property type="entry name" value="Alpha-glycosidase_related"/>
</dbReference>
<dbReference type="InterPro" id="IPR038417">
    <property type="entry name" value="Alpga-gal_N_sf"/>
</dbReference>
<dbReference type="InterPro" id="IPR013785">
    <property type="entry name" value="Aldolase_TIM"/>
</dbReference>
<dbReference type="EMBL" id="JBHTLH010000015">
    <property type="protein sequence ID" value="MFD1124729.1"/>
    <property type="molecule type" value="Genomic_DNA"/>
</dbReference>
<dbReference type="Pfam" id="PF16875">
    <property type="entry name" value="Glyco_hydro_36N"/>
    <property type="match status" value="1"/>
</dbReference>
<name>A0ABW3PD90_9LACO</name>
<dbReference type="Gene3D" id="2.70.98.60">
    <property type="entry name" value="alpha-galactosidase from lactobacil brevis"/>
    <property type="match status" value="1"/>
</dbReference>
<evidence type="ECO:0000259" key="5">
    <source>
        <dbReference type="Pfam" id="PF16875"/>
    </source>
</evidence>
<evidence type="ECO:0000256" key="3">
    <source>
        <dbReference type="ARBA" id="ARBA00022801"/>
    </source>
</evidence>
<evidence type="ECO:0000313" key="6">
    <source>
        <dbReference type="EMBL" id="MFD1124729.1"/>
    </source>
</evidence>
<proteinExistence type="predicted"/>
<dbReference type="InterPro" id="IPR002252">
    <property type="entry name" value="Glyco_hydro_36"/>
</dbReference>
<accession>A0ABW3PD90</accession>
<dbReference type="RefSeq" id="WP_121979375.1">
    <property type="nucleotide sequence ID" value="NZ_JBHTLH010000015.1"/>
</dbReference>
<keyword evidence="3 6" id="KW-0378">Hydrolase</keyword>
<evidence type="ECO:0000256" key="2">
    <source>
        <dbReference type="ARBA" id="ARBA00012755"/>
    </source>
</evidence>
<organism evidence="6 7">
    <name type="scientific">Lentilactobacillus raoultii</name>
    <dbReference type="NCBI Taxonomy" id="1987503"/>
    <lineage>
        <taxon>Bacteria</taxon>
        <taxon>Bacillati</taxon>
        <taxon>Bacillota</taxon>
        <taxon>Bacilli</taxon>
        <taxon>Lactobacillales</taxon>
        <taxon>Lactobacillaceae</taxon>
        <taxon>Lentilactobacillus</taxon>
    </lineage>
</organism>
<evidence type="ECO:0000313" key="7">
    <source>
        <dbReference type="Proteomes" id="UP001597156"/>
    </source>
</evidence>
<dbReference type="EC" id="3.2.1.22" evidence="2"/>
<dbReference type="CDD" id="cd14791">
    <property type="entry name" value="GH36"/>
    <property type="match status" value="1"/>
</dbReference>
<protein>
    <recommendedName>
        <fullName evidence="2">alpha-galactosidase</fullName>
        <ecNumber evidence="2">3.2.1.22</ecNumber>
    </recommendedName>
</protein>
<keyword evidence="4 6" id="KW-0326">Glycosidase</keyword>
<dbReference type="GO" id="GO:0004557">
    <property type="term" value="F:alpha-galactosidase activity"/>
    <property type="evidence" value="ECO:0007669"/>
    <property type="project" value="UniProtKB-EC"/>
</dbReference>
<dbReference type="SUPFAM" id="SSF51445">
    <property type="entry name" value="(Trans)glycosidases"/>
    <property type="match status" value="1"/>
</dbReference>
<comment type="caution">
    <text evidence="6">The sequence shown here is derived from an EMBL/GenBank/DDBJ whole genome shotgun (WGS) entry which is preliminary data.</text>
</comment>
<keyword evidence="7" id="KW-1185">Reference proteome</keyword>
<evidence type="ECO:0000256" key="4">
    <source>
        <dbReference type="ARBA" id="ARBA00023295"/>
    </source>
</evidence>
<gene>
    <name evidence="6" type="ORF">ACFQ22_05035</name>
</gene>
<sequence>MTLFNIETDATKMGFKILKNHKVVLTTVGTNDLSQADPELKQHMTLVEVQVTGRDFHHKGLSFVDTNPGRDLKYVSHHVEDRPDGKLLTIVQEDDAKQLQATSYYQLYQNTPVIRSWVEIKNVGTEALGIEYVSSFALSGVNQANDLAGNYSEDNVIYIPNNDWTAEAQWKANSLKDAGLDYWVDGEKNQASTKRISITNNSSWSCSEYSPNGILVNTKTNQAAVWQIENNGAWHYELTDIGRGNLLAIRLSGPEELDNHWWKNLKAGESFTTAQVAFGQLSGDYEAALDAMTQYRRNIRRLNEDNKSLAVIFNDYMNGLSGDPTTSKEMPLIDAAKKVGCEYFVIDCGWYAPGYWWDSVGEWQPSEERFPGGIEKLIQYIRDQGLTPGLWLELEVIGIKSPLADKLPDDWFFMRHGKRVIDADRYHLDFTNPAVRKFADEVIDRLVKQYGVGYIKMDYNITTGIGTELNSDSVGDGLLKHNRAYLKWLDAVFKRYPDLVIENCGSGGMRHDYAMLQRHSIQSMTDQTDYVRNGNIAAVGASVVTPEQCAIWSYPLQKGDEEEVIFNMVNAMLVRIHQSGLLNKVTGHRLDLVAEGIKTYKIYWDKIPSMLPIWPEGLSQLDDPWFSYGLKGDHELYLAVWRGKGDQENHQIDLSRYGQVTQVEQLYPHEDRSTTHKLVNQTLELTFPKPKMARLYRLHLK</sequence>
<dbReference type="PANTHER" id="PTHR43053:SF3">
    <property type="entry name" value="ALPHA-GALACTOSIDASE C-RELATED"/>
    <property type="match status" value="1"/>
</dbReference>
<dbReference type="PANTHER" id="PTHR43053">
    <property type="entry name" value="GLYCOSIDASE FAMILY 31"/>
    <property type="match status" value="1"/>
</dbReference>
<feature type="domain" description="Glycosyl hydrolase family 36 N-terminal" evidence="5">
    <location>
        <begin position="55"/>
        <end position="139"/>
    </location>
</feature>
<reference evidence="7" key="1">
    <citation type="journal article" date="2019" name="Int. J. Syst. Evol. Microbiol.">
        <title>The Global Catalogue of Microorganisms (GCM) 10K type strain sequencing project: providing services to taxonomists for standard genome sequencing and annotation.</title>
        <authorList>
            <consortium name="The Broad Institute Genomics Platform"/>
            <consortium name="The Broad Institute Genome Sequencing Center for Infectious Disease"/>
            <person name="Wu L."/>
            <person name="Ma J."/>
        </authorList>
    </citation>
    <scope>NUCLEOTIDE SEQUENCE [LARGE SCALE GENOMIC DNA]</scope>
    <source>
        <strain evidence="7">CCUG 71848</strain>
    </source>
</reference>
<dbReference type="Pfam" id="PF02065">
    <property type="entry name" value="Melibiase"/>
    <property type="match status" value="1"/>
</dbReference>
<evidence type="ECO:0000256" key="1">
    <source>
        <dbReference type="ARBA" id="ARBA00001255"/>
    </source>
</evidence>
<dbReference type="PRINTS" id="PR00743">
    <property type="entry name" value="GLHYDRLASE36"/>
</dbReference>
<comment type="catalytic activity">
    <reaction evidence="1">
        <text>Hydrolysis of terminal, non-reducing alpha-D-galactose residues in alpha-D-galactosides, including galactose oligosaccharides, galactomannans and galactolipids.</text>
        <dbReference type="EC" id="3.2.1.22"/>
    </reaction>
</comment>
<dbReference type="InterPro" id="IPR017853">
    <property type="entry name" value="GH"/>
</dbReference>
<dbReference type="InterPro" id="IPR031704">
    <property type="entry name" value="Glyco_hydro_36_N"/>
</dbReference>